<evidence type="ECO:0000313" key="6">
    <source>
        <dbReference type="Proteomes" id="UP000314986"/>
    </source>
</evidence>
<dbReference type="InterPro" id="IPR003599">
    <property type="entry name" value="Ig_sub"/>
</dbReference>
<dbReference type="PROSITE" id="PS50853">
    <property type="entry name" value="FN3"/>
    <property type="match status" value="9"/>
</dbReference>
<evidence type="ECO:0000259" key="4">
    <source>
        <dbReference type="PROSITE" id="PS50853"/>
    </source>
</evidence>
<feature type="domain" description="Fibronectin type-III" evidence="4">
    <location>
        <begin position="151"/>
        <end position="244"/>
    </location>
</feature>
<organism evidence="5 6">
    <name type="scientific">Callorhinchus milii</name>
    <name type="common">Ghost shark</name>
    <dbReference type="NCBI Taxonomy" id="7868"/>
    <lineage>
        <taxon>Eukaryota</taxon>
        <taxon>Metazoa</taxon>
        <taxon>Chordata</taxon>
        <taxon>Craniata</taxon>
        <taxon>Vertebrata</taxon>
        <taxon>Chondrichthyes</taxon>
        <taxon>Holocephali</taxon>
        <taxon>Chimaeriformes</taxon>
        <taxon>Callorhinchidae</taxon>
        <taxon>Callorhinchus</taxon>
    </lineage>
</organism>
<dbReference type="FunFam" id="2.60.40.10:FF:000034">
    <property type="entry name" value="Titin isoform A"/>
    <property type="match status" value="1"/>
</dbReference>
<dbReference type="CDD" id="cd05748">
    <property type="entry name" value="Ig_Titin_like"/>
    <property type="match status" value="2"/>
</dbReference>
<reference evidence="6" key="3">
    <citation type="journal article" date="2014" name="Nature">
        <title>Elephant shark genome provides unique insights into gnathostome evolution.</title>
        <authorList>
            <consortium name="International Elephant Shark Genome Sequencing Consortium"/>
            <person name="Venkatesh B."/>
            <person name="Lee A.P."/>
            <person name="Ravi V."/>
            <person name="Maurya A.K."/>
            <person name="Lian M.M."/>
            <person name="Swann J.B."/>
            <person name="Ohta Y."/>
            <person name="Flajnik M.F."/>
            <person name="Sutoh Y."/>
            <person name="Kasahara M."/>
            <person name="Hoon S."/>
            <person name="Gangu V."/>
            <person name="Roy S.W."/>
            <person name="Irimia M."/>
            <person name="Korzh V."/>
            <person name="Kondrychyn I."/>
            <person name="Lim Z.W."/>
            <person name="Tay B.H."/>
            <person name="Tohari S."/>
            <person name="Kong K.W."/>
            <person name="Ho S."/>
            <person name="Lorente-Galdos B."/>
            <person name="Quilez J."/>
            <person name="Marques-Bonet T."/>
            <person name="Raney B.J."/>
            <person name="Ingham P.W."/>
            <person name="Tay A."/>
            <person name="Hillier L.W."/>
            <person name="Minx P."/>
            <person name="Boehm T."/>
            <person name="Wilson R.K."/>
            <person name="Brenner S."/>
            <person name="Warren W.C."/>
        </authorList>
    </citation>
    <scope>NUCLEOTIDE SEQUENCE [LARGE SCALE GENOMIC DNA]</scope>
</reference>
<feature type="domain" description="Fibronectin type-III" evidence="4">
    <location>
        <begin position="901"/>
        <end position="994"/>
    </location>
</feature>
<feature type="domain" description="Fibronectin type-III" evidence="4">
    <location>
        <begin position="54"/>
        <end position="148"/>
    </location>
</feature>
<dbReference type="SMART" id="SM00408">
    <property type="entry name" value="IGc2"/>
    <property type="match status" value="3"/>
</dbReference>
<feature type="domain" description="Ig-like" evidence="3">
    <location>
        <begin position="641"/>
        <end position="731"/>
    </location>
</feature>
<feature type="domain" description="Ig-like" evidence="3">
    <location>
        <begin position="998"/>
        <end position="1080"/>
    </location>
</feature>
<dbReference type="FunFam" id="2.60.40.10:FF:000112">
    <property type="entry name" value="Titin a"/>
    <property type="match status" value="3"/>
</dbReference>
<feature type="domain" description="Ig-like" evidence="3">
    <location>
        <begin position="248"/>
        <end position="334"/>
    </location>
</feature>
<feature type="domain" description="Fibronectin type-III" evidence="4">
    <location>
        <begin position="443"/>
        <end position="537"/>
    </location>
</feature>
<feature type="domain" description="Fibronectin type-III" evidence="4">
    <location>
        <begin position="1291"/>
        <end position="1384"/>
    </location>
</feature>
<keyword evidence="6" id="KW-1185">Reference proteome</keyword>
<dbReference type="Ensembl" id="ENSCMIT00000032825.1">
    <property type="protein sequence ID" value="ENSCMIP00000032333.1"/>
    <property type="gene ID" value="ENSCMIG00000013787.1"/>
</dbReference>
<evidence type="ECO:0000256" key="1">
    <source>
        <dbReference type="ARBA" id="ARBA00022737"/>
    </source>
</evidence>
<dbReference type="SMART" id="SM00060">
    <property type="entry name" value="FN3"/>
    <property type="match status" value="10"/>
</dbReference>
<dbReference type="Gene3D" id="2.60.40.10">
    <property type="entry name" value="Immunoglobulins"/>
    <property type="match status" value="16"/>
</dbReference>
<evidence type="ECO:0000313" key="5">
    <source>
        <dbReference type="Ensembl" id="ENSCMIP00000032333.1"/>
    </source>
</evidence>
<dbReference type="Proteomes" id="UP000314986">
    <property type="component" value="Unassembled WGS sequence"/>
</dbReference>
<dbReference type="FunFam" id="2.60.40.10:FF:000002">
    <property type="entry name" value="Titin a"/>
    <property type="match status" value="1"/>
</dbReference>
<dbReference type="InterPro" id="IPR013783">
    <property type="entry name" value="Ig-like_fold"/>
</dbReference>
<evidence type="ECO:0000256" key="2">
    <source>
        <dbReference type="ARBA" id="ARBA00023319"/>
    </source>
</evidence>
<dbReference type="PANTHER" id="PTHR14340">
    <property type="entry name" value="MICROFIBRIL-ASSOCIATED GLYCOPROTEIN 3"/>
    <property type="match status" value="1"/>
</dbReference>
<accession>A0A4W3J295</accession>
<dbReference type="FunFam" id="2.60.40.10:FF:000003">
    <property type="entry name" value="Titin isoform E"/>
    <property type="match status" value="4"/>
</dbReference>
<dbReference type="Pfam" id="PF00041">
    <property type="entry name" value="fn3"/>
    <property type="match status" value="9"/>
</dbReference>
<reference evidence="6" key="1">
    <citation type="journal article" date="2006" name="Science">
        <title>Ancient noncoding elements conserved in the human genome.</title>
        <authorList>
            <person name="Venkatesh B."/>
            <person name="Kirkness E.F."/>
            <person name="Loh Y.H."/>
            <person name="Halpern A.L."/>
            <person name="Lee A.P."/>
            <person name="Johnson J."/>
            <person name="Dandona N."/>
            <person name="Viswanathan L.D."/>
            <person name="Tay A."/>
            <person name="Venter J.C."/>
            <person name="Strausberg R.L."/>
            <person name="Brenner S."/>
        </authorList>
    </citation>
    <scope>NUCLEOTIDE SEQUENCE [LARGE SCALE GENOMIC DNA]</scope>
</reference>
<dbReference type="FunFam" id="2.60.40.10:FF:000031">
    <property type="entry name" value="Myosin-binding protein C, slow type"/>
    <property type="match status" value="2"/>
</dbReference>
<name>A0A4W3J295_CALMI</name>
<dbReference type="STRING" id="7868.ENSCMIP00000032333"/>
<dbReference type="GO" id="GO:0048738">
    <property type="term" value="P:cardiac muscle tissue development"/>
    <property type="evidence" value="ECO:0007669"/>
    <property type="project" value="TreeGrafter"/>
</dbReference>
<dbReference type="InterPro" id="IPR036116">
    <property type="entry name" value="FN3_sf"/>
</dbReference>
<dbReference type="GO" id="GO:0008307">
    <property type="term" value="F:structural constituent of muscle"/>
    <property type="evidence" value="ECO:0007669"/>
    <property type="project" value="TreeGrafter"/>
</dbReference>
<evidence type="ECO:0008006" key="7">
    <source>
        <dbReference type="Google" id="ProtNLM"/>
    </source>
</evidence>
<dbReference type="InterPro" id="IPR036179">
    <property type="entry name" value="Ig-like_dom_sf"/>
</dbReference>
<dbReference type="InterPro" id="IPR013098">
    <property type="entry name" value="Ig_I-set"/>
</dbReference>
<dbReference type="GO" id="GO:0031430">
    <property type="term" value="C:M band"/>
    <property type="evidence" value="ECO:0007669"/>
    <property type="project" value="TreeGrafter"/>
</dbReference>
<dbReference type="InParanoid" id="A0A4W3J295"/>
<dbReference type="CDD" id="cd00063">
    <property type="entry name" value="FN3"/>
    <property type="match status" value="9"/>
</dbReference>
<reference evidence="5" key="5">
    <citation type="submission" date="2025-09" db="UniProtKB">
        <authorList>
            <consortium name="Ensembl"/>
        </authorList>
    </citation>
    <scope>IDENTIFICATION</scope>
</reference>
<reference evidence="6" key="2">
    <citation type="journal article" date="2007" name="PLoS Biol.">
        <title>Survey sequencing and comparative analysis of the elephant shark (Callorhinchus milii) genome.</title>
        <authorList>
            <person name="Venkatesh B."/>
            <person name="Kirkness E.F."/>
            <person name="Loh Y.H."/>
            <person name="Halpern A.L."/>
            <person name="Lee A.P."/>
            <person name="Johnson J."/>
            <person name="Dandona N."/>
            <person name="Viswanathan L.D."/>
            <person name="Tay A."/>
            <person name="Venter J.C."/>
            <person name="Strausberg R.L."/>
            <person name="Brenner S."/>
        </authorList>
    </citation>
    <scope>NUCLEOTIDE SEQUENCE [LARGE SCALE GENOMIC DNA]</scope>
</reference>
<protein>
    <recommendedName>
        <fullName evidence="7">Titin</fullName>
    </recommendedName>
</protein>
<dbReference type="SUPFAM" id="SSF49265">
    <property type="entry name" value="Fibronectin type III"/>
    <property type="match status" value="6"/>
</dbReference>
<keyword evidence="2" id="KW-0393">Immunoglobulin domain</keyword>
<feature type="domain" description="Fibronectin type-III" evidence="4">
    <location>
        <begin position="804"/>
        <end position="898"/>
    </location>
</feature>
<feature type="domain" description="Fibronectin type-III" evidence="4">
    <location>
        <begin position="541"/>
        <end position="637"/>
    </location>
</feature>
<keyword evidence="1" id="KW-0677">Repeat</keyword>
<dbReference type="InterPro" id="IPR003598">
    <property type="entry name" value="Ig_sub2"/>
</dbReference>
<dbReference type="Pfam" id="PF07679">
    <property type="entry name" value="I-set"/>
    <property type="match status" value="3"/>
</dbReference>
<dbReference type="SMART" id="SM00409">
    <property type="entry name" value="IG"/>
    <property type="match status" value="3"/>
</dbReference>
<dbReference type="GO" id="GO:0045214">
    <property type="term" value="P:sarcomere organization"/>
    <property type="evidence" value="ECO:0007669"/>
    <property type="project" value="TreeGrafter"/>
</dbReference>
<dbReference type="SUPFAM" id="SSF48726">
    <property type="entry name" value="Immunoglobulin"/>
    <property type="match status" value="5"/>
</dbReference>
<dbReference type="FunFam" id="2.60.40.10:FF:000011">
    <property type="entry name" value="Titin b"/>
    <property type="match status" value="1"/>
</dbReference>
<dbReference type="PRINTS" id="PR00014">
    <property type="entry name" value="FNTYPEIII"/>
</dbReference>
<dbReference type="InterPro" id="IPR003961">
    <property type="entry name" value="FN3_dom"/>
</dbReference>
<sequence length="1392" mass="153660">MNEKGQVEKGHNYTQVTIDNCDRNDAGKYILTLENSSGTKSAFVSVKVLDTPGAPQNLAVKDIKKNSATLTWDPPIIDGGAKIKNYVIDKRESTRKAYANVTTKCNKCSYKVENLAEGAIYYFRVMAENEFGIGIPVETLDSVKASEVPLPPGKVTLTDVTQQSVSLAWEKPEHDGGSRIMGYLVEMQPKGSEKWGLVSQSKTCEAVVAGLSSGHEYLFRVLAFNEKGKSDPRLLAVPVIAKDQNIEPTFKLVFNTYSVKAGDDLKIEVPVMGRPKPKIIWAKDGQSLKQTTRVNVEETATSTILLIKDSHKDDFGKYSVSATNSAGSATEDISIIVLDKPGPPSGPIRFDEVSAQFVIISWDAPEYTGGCQINNYIVEKRDTTTTAWQIVSATVARTTIKIMKLNTGSEYQFRIFAENRYGKSSSLDSKAVVAQYPYKMPGPPATPIVSAATKDTMHIQWNEPVNDGGSKILGYHLERKERNSILWIKLNKVIIQDTHFKCNNLEEGIEYEFRVFAENIVGISKPSKVSECYVARDPCDPPGRPEAVIITRNNIVLQWTKPPYDGGSKITGYFVEKKELPEGRWMKASFTNIIETEFNVTGLTEDARYEFRIIARNAAGIFSEPSESTGPITARDEIESPRASLDPKYKDVIVANAGDSFALEADIYGKPIPEVKWMKDGKDLEVTTARMEIKSTLHKTALTVKDCIRIDGGQYTLHLSNVGGTKSIPITVKILDRPGPPDGILKVSGNLSERTQIEVTSSYTMLVLDNVNRFHSGKYHLTLENNSGTKSAFVNVRVLDTPSAPVNLHIREIRKDCVTLSWEPPLIDGGAKITNYIVEKRESTRKAFASVTNNCTKTTFRVESLQEGGIYCFRVLAVNEYGTGLPAETAEPIKASEVPLPPGKVTLIDVTRKTATLTWEKPENDGGSKISSYIIEMQTKGSEKWTLCAQEKTLETTVKGLTAGEEYTFRVIAVNEKGKSDPRLLGVPVVAKDVEIEPSIELAFNSFSVKAGDDLKVDVPFRGRPLPTVTWKKDGQSLKQTTRVNVQTSKTSTLMTIKEASKEDVGKYELIVSNSTGSITSLINVIVLDKPGPPGEIRVDDVSADNITISWDPPEYDGGCQINNYIVEKRDTTTTTWEMVSGTVARTSIKITRLKPGSEYQFRVCAENRYGKSHNKDSHGIVAQYPFKPPGPPSTPIVAHATKNYMIVNRGLVTDTKIKVTSLDEGLLYEYRVYAENIAGIGKCSKVCEPVAARDPCDPPGQPEVTNITRTSVSLSWTKPEYDGVYFLPSVPQRLGITNVTKDSVSLAWSKPEHDGGSRITGYFIEALEKGQQKWVKCAVVKTTHHIIEGLRENGEYFFRVSAQNQAGLSDPKEMVLPVTVKEQLGEFHGHH</sequence>
<proteinExistence type="predicted"/>
<feature type="domain" description="Fibronectin type-III" evidence="4">
    <location>
        <begin position="1093"/>
        <end position="1190"/>
    </location>
</feature>
<feature type="domain" description="Fibronectin type-III" evidence="4">
    <location>
        <begin position="343"/>
        <end position="437"/>
    </location>
</feature>
<dbReference type="PANTHER" id="PTHR14340:SF13">
    <property type="entry name" value="TITIN"/>
    <property type="match status" value="1"/>
</dbReference>
<reference evidence="5" key="4">
    <citation type="submission" date="2025-08" db="UniProtKB">
        <authorList>
            <consortium name="Ensembl"/>
        </authorList>
    </citation>
    <scope>IDENTIFICATION</scope>
</reference>
<dbReference type="InterPro" id="IPR007110">
    <property type="entry name" value="Ig-like_dom"/>
</dbReference>
<dbReference type="GeneTree" id="ENSGT01150000286978"/>
<dbReference type="PROSITE" id="PS50835">
    <property type="entry name" value="IG_LIKE"/>
    <property type="match status" value="3"/>
</dbReference>
<evidence type="ECO:0000259" key="3">
    <source>
        <dbReference type="PROSITE" id="PS50835"/>
    </source>
</evidence>